<dbReference type="EMBL" id="FODS01000004">
    <property type="protein sequence ID" value="SEO39353.1"/>
    <property type="molecule type" value="Genomic_DNA"/>
</dbReference>
<dbReference type="OrthoDB" id="9803459at2"/>
<gene>
    <name evidence="2" type="ORF">SAMN04490248_104225</name>
</gene>
<dbReference type="Pfam" id="PF04313">
    <property type="entry name" value="HSDR_N"/>
    <property type="match status" value="1"/>
</dbReference>
<dbReference type="AlphaFoldDB" id="A0A1H8PCT7"/>
<protein>
    <submittedName>
        <fullName evidence="2">Type I restriction enzyme R protein N terminus (HSDR_N)</fullName>
    </submittedName>
</protein>
<accession>A0A1H8PCT7</accession>
<dbReference type="GO" id="GO:0003677">
    <property type="term" value="F:DNA binding"/>
    <property type="evidence" value="ECO:0007669"/>
    <property type="project" value="UniProtKB-KW"/>
</dbReference>
<reference evidence="2 3" key="1">
    <citation type="submission" date="2016-10" db="EMBL/GenBank/DDBJ databases">
        <authorList>
            <person name="de Groot N.N."/>
        </authorList>
    </citation>
    <scope>NUCLEOTIDE SEQUENCE [LARGE SCALE GENOMIC DNA]</scope>
    <source>
        <strain evidence="2 3">DSM 27842</strain>
    </source>
</reference>
<dbReference type="GO" id="GO:0009035">
    <property type="term" value="F:type I site-specific deoxyribonuclease activity"/>
    <property type="evidence" value="ECO:0007669"/>
    <property type="project" value="UniProtKB-EC"/>
</dbReference>
<keyword evidence="3" id="KW-1185">Reference proteome</keyword>
<evidence type="ECO:0000313" key="2">
    <source>
        <dbReference type="EMBL" id="SEO39353.1"/>
    </source>
</evidence>
<feature type="domain" description="Restriction endonuclease type I HsdR N-terminal" evidence="1">
    <location>
        <begin position="51"/>
        <end position="115"/>
    </location>
</feature>
<dbReference type="GO" id="GO:0005524">
    <property type="term" value="F:ATP binding"/>
    <property type="evidence" value="ECO:0007669"/>
    <property type="project" value="UniProtKB-KW"/>
</dbReference>
<evidence type="ECO:0000313" key="3">
    <source>
        <dbReference type="Proteomes" id="UP000198893"/>
    </source>
</evidence>
<name>A0A1H8PCT7_9RHOB</name>
<dbReference type="InterPro" id="IPR007409">
    <property type="entry name" value="Restrct_endonuc_type1_HsdR_N"/>
</dbReference>
<dbReference type="Proteomes" id="UP000198893">
    <property type="component" value="Unassembled WGS sequence"/>
</dbReference>
<dbReference type="STRING" id="569882.SAMN04490248_104225"/>
<proteinExistence type="predicted"/>
<dbReference type="GO" id="GO:0009307">
    <property type="term" value="P:DNA restriction-modification system"/>
    <property type="evidence" value="ECO:0007669"/>
    <property type="project" value="UniProtKB-KW"/>
</dbReference>
<evidence type="ECO:0000259" key="1">
    <source>
        <dbReference type="Pfam" id="PF04313"/>
    </source>
</evidence>
<sequence>MQIRKFSERDICSKLVAPAVVQAGWDLQTQIAEEKTLTDGRIIVRGKMVARGKQKRADYVLYIKPNIPIAVIEAKDNSHSVGDGMQQALSYADKLRIPFAFSTNGDRFLFHDKTGQSASMETEIGLAEFPSPDELRGGSVCLNRFRAFCKWFSASARPLPLRASAG</sequence>
<organism evidence="2 3">
    <name type="scientific">Salinihabitans flavidus</name>
    <dbReference type="NCBI Taxonomy" id="569882"/>
    <lineage>
        <taxon>Bacteria</taxon>
        <taxon>Pseudomonadati</taxon>
        <taxon>Pseudomonadota</taxon>
        <taxon>Alphaproteobacteria</taxon>
        <taxon>Rhodobacterales</taxon>
        <taxon>Roseobacteraceae</taxon>
        <taxon>Salinihabitans</taxon>
    </lineage>
</organism>
<dbReference type="Gene3D" id="3.90.1570.30">
    <property type="match status" value="1"/>
</dbReference>